<evidence type="ECO:0000313" key="1">
    <source>
        <dbReference type="EMBL" id="KAJ8044819.1"/>
    </source>
</evidence>
<sequence>MVFGLGVAAATAALSYKFTRSFFGEQGQGTDSISPRREDRGCCCAETRVLPSSELLDDKGYNLVEDSKKAVCTCSCKPPECWTVSKTNKNESTA</sequence>
<gene>
    <name evidence="1" type="ORF">HOLleu_07682</name>
</gene>
<dbReference type="Proteomes" id="UP001152320">
    <property type="component" value="Chromosome 3"/>
</dbReference>
<reference evidence="1" key="1">
    <citation type="submission" date="2021-10" db="EMBL/GenBank/DDBJ databases">
        <title>Tropical sea cucumber genome reveals ecological adaptation and Cuvierian tubules defense mechanism.</title>
        <authorList>
            <person name="Chen T."/>
        </authorList>
    </citation>
    <scope>NUCLEOTIDE SEQUENCE</scope>
    <source>
        <strain evidence="1">Nanhai2018</strain>
        <tissue evidence="1">Muscle</tissue>
    </source>
</reference>
<evidence type="ECO:0000313" key="2">
    <source>
        <dbReference type="Proteomes" id="UP001152320"/>
    </source>
</evidence>
<name>A0A9Q1HFS7_HOLLE</name>
<accession>A0A9Q1HFS7</accession>
<keyword evidence="2" id="KW-1185">Reference proteome</keyword>
<dbReference type="EMBL" id="JAIZAY010000003">
    <property type="protein sequence ID" value="KAJ8044819.1"/>
    <property type="molecule type" value="Genomic_DNA"/>
</dbReference>
<proteinExistence type="predicted"/>
<protein>
    <submittedName>
        <fullName evidence="1">Uncharacterized protein</fullName>
    </submittedName>
</protein>
<comment type="caution">
    <text evidence="1">The sequence shown here is derived from an EMBL/GenBank/DDBJ whole genome shotgun (WGS) entry which is preliminary data.</text>
</comment>
<organism evidence="1 2">
    <name type="scientific">Holothuria leucospilota</name>
    <name type="common">Black long sea cucumber</name>
    <name type="synonym">Mertensiothuria leucospilota</name>
    <dbReference type="NCBI Taxonomy" id="206669"/>
    <lineage>
        <taxon>Eukaryota</taxon>
        <taxon>Metazoa</taxon>
        <taxon>Echinodermata</taxon>
        <taxon>Eleutherozoa</taxon>
        <taxon>Echinozoa</taxon>
        <taxon>Holothuroidea</taxon>
        <taxon>Aspidochirotacea</taxon>
        <taxon>Aspidochirotida</taxon>
        <taxon>Holothuriidae</taxon>
        <taxon>Holothuria</taxon>
    </lineage>
</organism>
<dbReference type="AlphaFoldDB" id="A0A9Q1HFS7"/>